<keyword evidence="3" id="KW-1185">Reference proteome</keyword>
<dbReference type="PANTHER" id="PTHR45694">
    <property type="entry name" value="GLUTAREDOXIN 2"/>
    <property type="match status" value="1"/>
</dbReference>
<comment type="caution">
    <text evidence="2">The sequence shown here is derived from an EMBL/GenBank/DDBJ whole genome shotgun (WGS) entry which is preliminary data.</text>
</comment>
<dbReference type="PROSITE" id="PS00195">
    <property type="entry name" value="GLUTAREDOXIN_1"/>
    <property type="match status" value="1"/>
</dbReference>
<evidence type="ECO:0000313" key="2">
    <source>
        <dbReference type="EMBL" id="KAK8965608.1"/>
    </source>
</evidence>
<dbReference type="InterPro" id="IPR011767">
    <property type="entry name" value="GLR_AS"/>
</dbReference>
<dbReference type="InterPro" id="IPR002109">
    <property type="entry name" value="Glutaredoxin"/>
</dbReference>
<dbReference type="Proteomes" id="UP001412067">
    <property type="component" value="Unassembled WGS sequence"/>
</dbReference>
<accession>A0ABR2MN37</accession>
<evidence type="ECO:0000259" key="1">
    <source>
        <dbReference type="Pfam" id="PF00462"/>
    </source>
</evidence>
<proteinExistence type="predicted"/>
<protein>
    <submittedName>
        <fullName evidence="2">Glutaredoxin-C4</fullName>
    </submittedName>
</protein>
<dbReference type="EMBL" id="JBBWWR010000006">
    <property type="protein sequence ID" value="KAK8965608.1"/>
    <property type="molecule type" value="Genomic_DNA"/>
</dbReference>
<dbReference type="Gene3D" id="3.40.30.10">
    <property type="entry name" value="Glutaredoxin"/>
    <property type="match status" value="1"/>
</dbReference>
<dbReference type="InterPro" id="IPR036249">
    <property type="entry name" value="Thioredoxin-like_sf"/>
</dbReference>
<dbReference type="PANTHER" id="PTHR45694:SF5">
    <property type="entry name" value="GLUTAREDOXIN 2"/>
    <property type="match status" value="1"/>
</dbReference>
<name>A0ABR2MN37_9ASPA</name>
<dbReference type="PROSITE" id="PS51354">
    <property type="entry name" value="GLUTAREDOXIN_2"/>
    <property type="match status" value="1"/>
</dbReference>
<organism evidence="2 3">
    <name type="scientific">Platanthera guangdongensis</name>
    <dbReference type="NCBI Taxonomy" id="2320717"/>
    <lineage>
        <taxon>Eukaryota</taxon>
        <taxon>Viridiplantae</taxon>
        <taxon>Streptophyta</taxon>
        <taxon>Embryophyta</taxon>
        <taxon>Tracheophyta</taxon>
        <taxon>Spermatophyta</taxon>
        <taxon>Magnoliopsida</taxon>
        <taxon>Liliopsida</taxon>
        <taxon>Asparagales</taxon>
        <taxon>Orchidaceae</taxon>
        <taxon>Orchidoideae</taxon>
        <taxon>Orchideae</taxon>
        <taxon>Orchidinae</taxon>
        <taxon>Platanthera</taxon>
    </lineage>
</organism>
<dbReference type="SUPFAM" id="SSF52833">
    <property type="entry name" value="Thioredoxin-like"/>
    <property type="match status" value="1"/>
</dbReference>
<dbReference type="Pfam" id="PF00462">
    <property type="entry name" value="Glutaredoxin"/>
    <property type="match status" value="1"/>
</dbReference>
<reference evidence="2 3" key="1">
    <citation type="journal article" date="2022" name="Nat. Plants">
        <title>Genomes of leafy and leafless Platanthera orchids illuminate the evolution of mycoheterotrophy.</title>
        <authorList>
            <person name="Li M.H."/>
            <person name="Liu K.W."/>
            <person name="Li Z."/>
            <person name="Lu H.C."/>
            <person name="Ye Q.L."/>
            <person name="Zhang D."/>
            <person name="Wang J.Y."/>
            <person name="Li Y.F."/>
            <person name="Zhong Z.M."/>
            <person name="Liu X."/>
            <person name="Yu X."/>
            <person name="Liu D.K."/>
            <person name="Tu X.D."/>
            <person name="Liu B."/>
            <person name="Hao Y."/>
            <person name="Liao X.Y."/>
            <person name="Jiang Y.T."/>
            <person name="Sun W.H."/>
            <person name="Chen J."/>
            <person name="Chen Y.Q."/>
            <person name="Ai Y."/>
            <person name="Zhai J.W."/>
            <person name="Wu S.S."/>
            <person name="Zhou Z."/>
            <person name="Hsiao Y.Y."/>
            <person name="Wu W.L."/>
            <person name="Chen Y.Y."/>
            <person name="Lin Y.F."/>
            <person name="Hsu J.L."/>
            <person name="Li C.Y."/>
            <person name="Wang Z.W."/>
            <person name="Zhao X."/>
            <person name="Zhong W.Y."/>
            <person name="Ma X.K."/>
            <person name="Ma L."/>
            <person name="Huang J."/>
            <person name="Chen G.Z."/>
            <person name="Huang M.Z."/>
            <person name="Huang L."/>
            <person name="Peng D.H."/>
            <person name="Luo Y.B."/>
            <person name="Zou S.Q."/>
            <person name="Chen S.P."/>
            <person name="Lan S."/>
            <person name="Tsai W.C."/>
            <person name="Van de Peer Y."/>
            <person name="Liu Z.J."/>
        </authorList>
    </citation>
    <scope>NUCLEOTIDE SEQUENCE [LARGE SCALE GENOMIC DNA]</scope>
    <source>
        <strain evidence="2">Lor288</strain>
    </source>
</reference>
<feature type="domain" description="Glutaredoxin" evidence="1">
    <location>
        <begin position="82"/>
        <end position="118"/>
    </location>
</feature>
<gene>
    <name evidence="2" type="primary">GRXC4</name>
    <name evidence="2" type="ORF">KSP40_PGU014774</name>
</gene>
<sequence length="140" mass="15376">MLKCFPVGIFRSKPKNKTEIFSELFAVSEISPLMAPAVVNPFSTAAVCFLAVASSTLYFSTVVSGAAGKESFVKKTVAANAIVIFSKSYCPYCRRAKAVFRELNKVPYIVELDQRGEFVAGPFSFPQRFKIVDQLIVADC</sequence>
<evidence type="ECO:0000313" key="3">
    <source>
        <dbReference type="Proteomes" id="UP001412067"/>
    </source>
</evidence>